<organism evidence="1 2">
    <name type="scientific">Nesterenkonia aerolata</name>
    <dbReference type="NCBI Taxonomy" id="3074079"/>
    <lineage>
        <taxon>Bacteria</taxon>
        <taxon>Bacillati</taxon>
        <taxon>Actinomycetota</taxon>
        <taxon>Actinomycetes</taxon>
        <taxon>Micrococcales</taxon>
        <taxon>Micrococcaceae</taxon>
        <taxon>Nesterenkonia</taxon>
    </lineage>
</organism>
<keyword evidence="2" id="KW-1185">Reference proteome</keyword>
<evidence type="ECO:0000313" key="1">
    <source>
        <dbReference type="EMBL" id="MDR8019410.1"/>
    </source>
</evidence>
<reference evidence="1 2" key="1">
    <citation type="submission" date="2023-09" db="EMBL/GenBank/DDBJ databases">
        <title>Description of three actinobacteria isolated from air of manufacturing shop in a pharmaceutical factory.</title>
        <authorList>
            <person name="Zhang D.-F."/>
        </authorList>
    </citation>
    <scope>NUCLEOTIDE SEQUENCE [LARGE SCALE GENOMIC DNA]</scope>
    <source>
        <strain evidence="1 2">LY-0111</strain>
    </source>
</reference>
<proteinExistence type="predicted"/>
<sequence>MTSETKTAYEWLALDTLWETALEKQQEMLTAAAHGDMEKQYHATSQMLLCLCAHYATTHYPTKIIYWRDFENMLTSRSIPADAKMIGLDLDSLHFLSLVVDTPTFDKTLDWLYAEIDYGAPANAQ</sequence>
<gene>
    <name evidence="1" type="ORF">RIL96_07495</name>
</gene>
<comment type="caution">
    <text evidence="1">The sequence shown here is derived from an EMBL/GenBank/DDBJ whole genome shotgun (WGS) entry which is preliminary data.</text>
</comment>
<accession>A0ABU2DSR6</accession>
<dbReference type="RefSeq" id="WP_310548400.1">
    <property type="nucleotide sequence ID" value="NZ_JAVKGR010000007.1"/>
</dbReference>
<evidence type="ECO:0000313" key="2">
    <source>
        <dbReference type="Proteomes" id="UP001251870"/>
    </source>
</evidence>
<name>A0ABU2DSR6_9MICC</name>
<protein>
    <submittedName>
        <fullName evidence="1">Uncharacterized protein</fullName>
    </submittedName>
</protein>
<dbReference type="EMBL" id="JAVKGR010000007">
    <property type="protein sequence ID" value="MDR8019410.1"/>
    <property type="molecule type" value="Genomic_DNA"/>
</dbReference>
<dbReference type="Proteomes" id="UP001251870">
    <property type="component" value="Unassembled WGS sequence"/>
</dbReference>